<reference evidence="2 3" key="1">
    <citation type="journal article" date="2019" name="Microb. Cell Fact.">
        <title>Exploring novel herbicidin analogues by transcriptional regulator overexpression and MS/MS molecular networking.</title>
        <authorList>
            <person name="Shi Y."/>
            <person name="Gu R."/>
            <person name="Li Y."/>
            <person name="Wang X."/>
            <person name="Ren W."/>
            <person name="Li X."/>
            <person name="Wang L."/>
            <person name="Xie Y."/>
            <person name="Hong B."/>
        </authorList>
    </citation>
    <scope>NUCLEOTIDE SEQUENCE [LARGE SCALE GENOMIC DNA]</scope>
    <source>
        <strain evidence="2 3">US-43</strain>
    </source>
</reference>
<feature type="domain" description="Carrier" evidence="1">
    <location>
        <begin position="2"/>
        <end position="79"/>
    </location>
</feature>
<sequence length="79" mass="8666">MPTPPVPLDTLRLDVADVLGEDPADLPDDEDLRDLGLDSIRLMSLVERWRARGLAADFTELAEADPTLRGWHTLLTAGS</sequence>
<dbReference type="SUPFAM" id="SSF47336">
    <property type="entry name" value="ACP-like"/>
    <property type="match status" value="1"/>
</dbReference>
<gene>
    <name evidence="2" type="ORF">FRZ00_33750</name>
</gene>
<dbReference type="RefSeq" id="WP_152266159.1">
    <property type="nucleotide sequence ID" value="NZ_JBFADJ010000109.1"/>
</dbReference>
<dbReference type="Pfam" id="PF00550">
    <property type="entry name" value="PP-binding"/>
    <property type="match status" value="1"/>
</dbReference>
<protein>
    <submittedName>
        <fullName evidence="2">Isochorismatase</fullName>
    </submittedName>
</protein>
<evidence type="ECO:0000259" key="1">
    <source>
        <dbReference type="PROSITE" id="PS50075"/>
    </source>
</evidence>
<proteinExistence type="predicted"/>
<accession>A0A5N5VZ89</accession>
<dbReference type="Proteomes" id="UP000327000">
    <property type="component" value="Unassembled WGS sequence"/>
</dbReference>
<dbReference type="PROSITE" id="PS50075">
    <property type="entry name" value="CARRIER"/>
    <property type="match status" value="1"/>
</dbReference>
<dbReference type="Gene3D" id="1.10.1200.10">
    <property type="entry name" value="ACP-like"/>
    <property type="match status" value="1"/>
</dbReference>
<evidence type="ECO:0000313" key="2">
    <source>
        <dbReference type="EMBL" id="KAB7833470.1"/>
    </source>
</evidence>
<name>A0A5N5VZ89_STRMB</name>
<comment type="caution">
    <text evidence="2">The sequence shown here is derived from an EMBL/GenBank/DDBJ whole genome shotgun (WGS) entry which is preliminary data.</text>
</comment>
<dbReference type="AlphaFoldDB" id="A0A5N5VZ89"/>
<keyword evidence="3" id="KW-1185">Reference proteome</keyword>
<dbReference type="OrthoDB" id="2455700at2"/>
<dbReference type="InterPro" id="IPR036736">
    <property type="entry name" value="ACP-like_sf"/>
</dbReference>
<organism evidence="2 3">
    <name type="scientific">Streptomyces mobaraensis</name>
    <name type="common">Streptoverticillium mobaraense</name>
    <dbReference type="NCBI Taxonomy" id="35621"/>
    <lineage>
        <taxon>Bacteria</taxon>
        <taxon>Bacillati</taxon>
        <taxon>Actinomycetota</taxon>
        <taxon>Actinomycetes</taxon>
        <taxon>Kitasatosporales</taxon>
        <taxon>Streptomycetaceae</taxon>
        <taxon>Streptomyces</taxon>
    </lineage>
</organism>
<dbReference type="InterPro" id="IPR009081">
    <property type="entry name" value="PP-bd_ACP"/>
</dbReference>
<evidence type="ECO:0000313" key="3">
    <source>
        <dbReference type="Proteomes" id="UP000327000"/>
    </source>
</evidence>
<dbReference type="EMBL" id="VOKX01000138">
    <property type="protein sequence ID" value="KAB7833470.1"/>
    <property type="molecule type" value="Genomic_DNA"/>
</dbReference>